<accession>A0A0E9PJB1</accession>
<protein>
    <submittedName>
        <fullName evidence="1">Uncharacterized protein</fullName>
    </submittedName>
</protein>
<organism evidence="1">
    <name type="scientific">Anguilla anguilla</name>
    <name type="common">European freshwater eel</name>
    <name type="synonym">Muraena anguilla</name>
    <dbReference type="NCBI Taxonomy" id="7936"/>
    <lineage>
        <taxon>Eukaryota</taxon>
        <taxon>Metazoa</taxon>
        <taxon>Chordata</taxon>
        <taxon>Craniata</taxon>
        <taxon>Vertebrata</taxon>
        <taxon>Euteleostomi</taxon>
        <taxon>Actinopterygii</taxon>
        <taxon>Neopterygii</taxon>
        <taxon>Teleostei</taxon>
        <taxon>Anguilliformes</taxon>
        <taxon>Anguillidae</taxon>
        <taxon>Anguilla</taxon>
    </lineage>
</organism>
<sequence>MRASYALVGCFSGNVLQYTKGPHIFTISEHSTISLIIQCKVMT</sequence>
<dbReference type="EMBL" id="GBXM01103963">
    <property type="protein sequence ID" value="JAH04614.1"/>
    <property type="molecule type" value="Transcribed_RNA"/>
</dbReference>
<evidence type="ECO:0000313" key="1">
    <source>
        <dbReference type="EMBL" id="JAH04614.1"/>
    </source>
</evidence>
<proteinExistence type="predicted"/>
<name>A0A0E9PJB1_ANGAN</name>
<reference evidence="1" key="1">
    <citation type="submission" date="2014-11" db="EMBL/GenBank/DDBJ databases">
        <authorList>
            <person name="Amaro Gonzalez C."/>
        </authorList>
    </citation>
    <scope>NUCLEOTIDE SEQUENCE</scope>
</reference>
<dbReference type="AlphaFoldDB" id="A0A0E9PJB1"/>
<reference evidence="1" key="2">
    <citation type="journal article" date="2015" name="Fish Shellfish Immunol.">
        <title>Early steps in the European eel (Anguilla anguilla)-Vibrio vulnificus interaction in the gills: Role of the RtxA13 toxin.</title>
        <authorList>
            <person name="Callol A."/>
            <person name="Pajuelo D."/>
            <person name="Ebbesson L."/>
            <person name="Teles M."/>
            <person name="MacKenzie S."/>
            <person name="Amaro C."/>
        </authorList>
    </citation>
    <scope>NUCLEOTIDE SEQUENCE</scope>
</reference>